<name>A0ABV2B4A2_9GAMM</name>
<keyword evidence="3 5" id="KW-0347">Helicase</keyword>
<keyword evidence="8" id="KW-1185">Reference proteome</keyword>
<gene>
    <name evidence="7" type="ORF">SADO_13448</name>
</gene>
<dbReference type="InterPro" id="IPR014016">
    <property type="entry name" value="UvrD-like_ATP-bd"/>
</dbReference>
<sequence>MIQPSDEQLGIIDAPMTPLSVIACAGSGKTFTAVRRLAQMRRQLGDHRGRVALLSFSNVAVDTFRQEYRSLIENASAAVASNRVEISTLDGFITSHVLRTHAYRTMGAQQAAFLVTGGEAFLAGFTLPTNTYPLEITKVQVGIDDGGIYFFYSRNNRAYRLNSELAQQIVHRLGEVGAYTHNLGRYWCYRTLIHQPRILRALAHRYPHILIDEAQDIGTVHQAIIEQLIGAGCSVSLIGDPNQGIYEFAGANGTFLTQYSQREGVDDLGLTRNYRSVPAVVDLANQLSARNDIANRDAPDSKHGAYFVPYREAERENLVAAFRVAVLEAGLEIERSAVLCRGRDMADRLAGNQDAPGRGKVKTLARAAILRDRHRDYHGAFKLVAAGIVNLLADPPQGLVARLTQPARYPDDRDLLRLLWAYTRDPHSGLPSATLLGDTEWHPTLLQRTRALLAQIAQAHGMASAANLGNKLARRGLSNAPLSFAADLAENNDAPRIRVDTVHQAKGESLDAVMYLASRPHVNAFLAGVDTELGRIGYVAATRARNLLWLGVPANSLEGLRPELLKRGFQQLNAMGPN</sequence>
<evidence type="ECO:0000256" key="2">
    <source>
        <dbReference type="ARBA" id="ARBA00022801"/>
    </source>
</evidence>
<comment type="caution">
    <text evidence="7">The sequence shown here is derived from an EMBL/GenBank/DDBJ whole genome shotgun (WGS) entry which is preliminary data.</text>
</comment>
<protein>
    <submittedName>
        <fullName evidence="7">ATP-dependent DNA helicase</fullName>
    </submittedName>
</protein>
<keyword evidence="2 5" id="KW-0378">Hydrolase</keyword>
<dbReference type="Gene3D" id="3.40.50.300">
    <property type="entry name" value="P-loop containing nucleotide triphosphate hydrolases"/>
    <property type="match status" value="2"/>
</dbReference>
<evidence type="ECO:0000313" key="8">
    <source>
        <dbReference type="Proteomes" id="UP001460888"/>
    </source>
</evidence>
<evidence type="ECO:0000313" key="7">
    <source>
        <dbReference type="EMBL" id="MES1930263.1"/>
    </source>
</evidence>
<proteinExistence type="predicted"/>
<dbReference type="SUPFAM" id="SSF52540">
    <property type="entry name" value="P-loop containing nucleoside triphosphate hydrolases"/>
    <property type="match status" value="1"/>
</dbReference>
<dbReference type="PROSITE" id="PS51198">
    <property type="entry name" value="UVRD_HELICASE_ATP_BIND"/>
    <property type="match status" value="1"/>
</dbReference>
<evidence type="ECO:0000256" key="5">
    <source>
        <dbReference type="PROSITE-ProRule" id="PRU00560"/>
    </source>
</evidence>
<reference evidence="7 8" key="1">
    <citation type="submission" date="2013-03" db="EMBL/GenBank/DDBJ databases">
        <title>Salinisphaera dokdonensis CL-ES53 Genome Sequencing.</title>
        <authorList>
            <person name="Li C."/>
            <person name="Lai Q."/>
            <person name="Shao Z."/>
        </authorList>
    </citation>
    <scope>NUCLEOTIDE SEQUENCE [LARGE SCALE GENOMIC DNA]</scope>
    <source>
        <strain evidence="7 8">CL-ES53</strain>
    </source>
</reference>
<dbReference type="RefSeq" id="WP_353112304.1">
    <property type="nucleotide sequence ID" value="NZ_APND01000004.1"/>
</dbReference>
<organism evidence="7 8">
    <name type="scientific">Salinisphaera dokdonensis CL-ES53</name>
    <dbReference type="NCBI Taxonomy" id="1304272"/>
    <lineage>
        <taxon>Bacteria</taxon>
        <taxon>Pseudomonadati</taxon>
        <taxon>Pseudomonadota</taxon>
        <taxon>Gammaproteobacteria</taxon>
        <taxon>Salinisphaerales</taxon>
        <taxon>Salinisphaeraceae</taxon>
        <taxon>Salinisphaera</taxon>
    </lineage>
</organism>
<evidence type="ECO:0000259" key="6">
    <source>
        <dbReference type="PROSITE" id="PS51198"/>
    </source>
</evidence>
<dbReference type="Proteomes" id="UP001460888">
    <property type="component" value="Unassembled WGS sequence"/>
</dbReference>
<dbReference type="GO" id="GO:0004386">
    <property type="term" value="F:helicase activity"/>
    <property type="evidence" value="ECO:0007669"/>
    <property type="project" value="UniProtKB-KW"/>
</dbReference>
<dbReference type="InterPro" id="IPR000212">
    <property type="entry name" value="DNA_helicase_UvrD/REP"/>
</dbReference>
<dbReference type="PANTHER" id="PTHR11070">
    <property type="entry name" value="UVRD / RECB / PCRA DNA HELICASE FAMILY MEMBER"/>
    <property type="match status" value="1"/>
</dbReference>
<dbReference type="PANTHER" id="PTHR11070:SF3">
    <property type="entry name" value="DNA 3'-5' HELICASE"/>
    <property type="match status" value="1"/>
</dbReference>
<keyword evidence="4 5" id="KW-0067">ATP-binding</keyword>
<accession>A0ABV2B4A2</accession>
<dbReference type="EMBL" id="APND01000004">
    <property type="protein sequence ID" value="MES1930263.1"/>
    <property type="molecule type" value="Genomic_DNA"/>
</dbReference>
<feature type="binding site" evidence="5">
    <location>
        <begin position="23"/>
        <end position="30"/>
    </location>
    <ligand>
        <name>ATP</name>
        <dbReference type="ChEBI" id="CHEBI:30616"/>
    </ligand>
</feature>
<evidence type="ECO:0000256" key="3">
    <source>
        <dbReference type="ARBA" id="ARBA00022806"/>
    </source>
</evidence>
<evidence type="ECO:0000256" key="4">
    <source>
        <dbReference type="ARBA" id="ARBA00022840"/>
    </source>
</evidence>
<dbReference type="Pfam" id="PF00580">
    <property type="entry name" value="UvrD-helicase"/>
    <property type="match status" value="2"/>
</dbReference>
<dbReference type="InterPro" id="IPR027417">
    <property type="entry name" value="P-loop_NTPase"/>
</dbReference>
<feature type="domain" description="UvrD-like helicase ATP-binding" evidence="6">
    <location>
        <begin position="2"/>
        <end position="277"/>
    </location>
</feature>
<keyword evidence="1 5" id="KW-0547">Nucleotide-binding</keyword>
<evidence type="ECO:0000256" key="1">
    <source>
        <dbReference type="ARBA" id="ARBA00022741"/>
    </source>
</evidence>